<dbReference type="EMBL" id="JADEXQ010000009">
    <property type="protein sequence ID" value="MBE9028955.1"/>
    <property type="molecule type" value="Genomic_DNA"/>
</dbReference>
<dbReference type="EC" id="2.7.13.3" evidence="4"/>
<dbReference type="GO" id="GO:0005524">
    <property type="term" value="F:ATP binding"/>
    <property type="evidence" value="ECO:0007669"/>
    <property type="project" value="UniProtKB-KW"/>
</dbReference>
<dbReference type="InterPro" id="IPR005467">
    <property type="entry name" value="His_kinase_dom"/>
</dbReference>
<feature type="modified residue" description="4-aspartylphosphate" evidence="13">
    <location>
        <position position="549"/>
    </location>
</feature>
<dbReference type="InterPro" id="IPR011006">
    <property type="entry name" value="CheY-like_superfamily"/>
</dbReference>
<dbReference type="CDD" id="cd00082">
    <property type="entry name" value="HisKA"/>
    <property type="match status" value="1"/>
</dbReference>
<evidence type="ECO:0000313" key="16">
    <source>
        <dbReference type="EMBL" id="MBE9028955.1"/>
    </source>
</evidence>
<feature type="domain" description="Histidine kinase" evidence="14">
    <location>
        <begin position="233"/>
        <end position="451"/>
    </location>
</feature>
<keyword evidence="12" id="KW-0472">Membrane</keyword>
<organism evidence="16 17">
    <name type="scientific">Romeriopsis navalis LEGE 11480</name>
    <dbReference type="NCBI Taxonomy" id="2777977"/>
    <lineage>
        <taxon>Bacteria</taxon>
        <taxon>Bacillati</taxon>
        <taxon>Cyanobacteriota</taxon>
        <taxon>Cyanophyceae</taxon>
        <taxon>Leptolyngbyales</taxon>
        <taxon>Leptolyngbyaceae</taxon>
        <taxon>Romeriopsis</taxon>
        <taxon>Romeriopsis navalis</taxon>
    </lineage>
</organism>
<dbReference type="SMART" id="SM00387">
    <property type="entry name" value="HATPase_c"/>
    <property type="match status" value="1"/>
</dbReference>
<comment type="catalytic activity">
    <reaction evidence="1">
        <text>ATP + protein L-histidine = ADP + protein N-phospho-L-histidine.</text>
        <dbReference type="EC" id="2.7.13.3"/>
    </reaction>
</comment>
<dbReference type="Gene3D" id="1.10.287.130">
    <property type="match status" value="1"/>
</dbReference>
<dbReference type="SUPFAM" id="SSF55874">
    <property type="entry name" value="ATPase domain of HSP90 chaperone/DNA topoisomerase II/histidine kinase"/>
    <property type="match status" value="1"/>
</dbReference>
<dbReference type="InterPro" id="IPR003661">
    <property type="entry name" value="HisK_dim/P_dom"/>
</dbReference>
<evidence type="ECO:0000256" key="3">
    <source>
        <dbReference type="ARBA" id="ARBA00004314"/>
    </source>
</evidence>
<dbReference type="GO" id="GO:0000155">
    <property type="term" value="F:phosphorelay sensor kinase activity"/>
    <property type="evidence" value="ECO:0007669"/>
    <property type="project" value="InterPro"/>
</dbReference>
<dbReference type="GO" id="GO:0009927">
    <property type="term" value="F:histidine phosphotransfer kinase activity"/>
    <property type="evidence" value="ECO:0007669"/>
    <property type="project" value="TreeGrafter"/>
</dbReference>
<keyword evidence="10" id="KW-0067">ATP-binding</keyword>
<evidence type="ECO:0000313" key="17">
    <source>
        <dbReference type="Proteomes" id="UP000625316"/>
    </source>
</evidence>
<dbReference type="PANTHER" id="PTHR43047:SF63">
    <property type="entry name" value="HISTIDINE KINASE"/>
    <property type="match status" value="1"/>
</dbReference>
<dbReference type="SUPFAM" id="SSF52172">
    <property type="entry name" value="CheY-like"/>
    <property type="match status" value="1"/>
</dbReference>
<evidence type="ECO:0000256" key="5">
    <source>
        <dbReference type="ARBA" id="ARBA00022475"/>
    </source>
</evidence>
<dbReference type="Pfam" id="PF02518">
    <property type="entry name" value="HATPase_c"/>
    <property type="match status" value="1"/>
</dbReference>
<evidence type="ECO:0000256" key="12">
    <source>
        <dbReference type="ARBA" id="ARBA00023136"/>
    </source>
</evidence>
<dbReference type="FunFam" id="1.10.287.130:FF:000001">
    <property type="entry name" value="Two-component sensor histidine kinase"/>
    <property type="match status" value="1"/>
</dbReference>
<gene>
    <name evidence="16" type="ORF">IQ266_04155</name>
</gene>
<dbReference type="CDD" id="cd16922">
    <property type="entry name" value="HATPase_EvgS-ArcB-TorS-like"/>
    <property type="match status" value="1"/>
</dbReference>
<keyword evidence="7" id="KW-0808">Transferase</keyword>
<dbReference type="InterPro" id="IPR036097">
    <property type="entry name" value="HisK_dim/P_sf"/>
</dbReference>
<dbReference type="PRINTS" id="PR00344">
    <property type="entry name" value="BCTRLSENSOR"/>
</dbReference>
<dbReference type="PROSITE" id="PS50109">
    <property type="entry name" value="HIS_KIN"/>
    <property type="match status" value="1"/>
</dbReference>
<comment type="subcellular location">
    <subcellularLocation>
        <location evidence="2">Cell membrane</location>
    </subcellularLocation>
    <subcellularLocation>
        <location evidence="3">Membrane raft</location>
        <topology evidence="3">Multi-pass membrane protein</topology>
    </subcellularLocation>
</comment>
<dbReference type="InterPro" id="IPR003594">
    <property type="entry name" value="HATPase_dom"/>
</dbReference>
<evidence type="ECO:0000256" key="7">
    <source>
        <dbReference type="ARBA" id="ARBA00022679"/>
    </source>
</evidence>
<dbReference type="Gene3D" id="3.40.50.2300">
    <property type="match status" value="1"/>
</dbReference>
<evidence type="ECO:0000256" key="11">
    <source>
        <dbReference type="ARBA" id="ARBA00023012"/>
    </source>
</evidence>
<dbReference type="PROSITE" id="PS50110">
    <property type="entry name" value="RESPONSE_REGULATORY"/>
    <property type="match status" value="1"/>
</dbReference>
<keyword evidence="17" id="KW-1185">Reference proteome</keyword>
<dbReference type="PANTHER" id="PTHR43047">
    <property type="entry name" value="TWO-COMPONENT HISTIDINE PROTEIN KINASE"/>
    <property type="match status" value="1"/>
</dbReference>
<dbReference type="Pfam" id="PF00072">
    <property type="entry name" value="Response_reg"/>
    <property type="match status" value="1"/>
</dbReference>
<name>A0A928Z342_9CYAN</name>
<dbReference type="Gene3D" id="3.30.565.10">
    <property type="entry name" value="Histidine kinase-like ATPase, C-terminal domain"/>
    <property type="match status" value="1"/>
</dbReference>
<keyword evidence="6 13" id="KW-0597">Phosphoprotein</keyword>
<evidence type="ECO:0000259" key="15">
    <source>
        <dbReference type="PROSITE" id="PS50110"/>
    </source>
</evidence>
<feature type="domain" description="Response regulatory" evidence="15">
    <location>
        <begin position="500"/>
        <end position="616"/>
    </location>
</feature>
<evidence type="ECO:0000256" key="8">
    <source>
        <dbReference type="ARBA" id="ARBA00022741"/>
    </source>
</evidence>
<sequence length="622" mass="69239">MISQIEPCACPSQSTMSSHPQATSILTIGLTTDTAALIGTHPDWASLAPPEQTAIQLRLEQSLNQLRQQLDETYLQHLGQMTDIGHDIQTDMLKTFLAQVRQNLGNASFGIVCLSPSQSQQFISPSWASPAIEQIFTDDALHARHALQPSTAWPLTSQSGASPIGWLVLETDTANGWMQSIQQTFIQRAIGQLANVLRSAEIWQQSQAQTQALNQKNQELAQVSKLKSEFLANTSHEIRTPLSSILGFTRLMQEQGFSPDSLRHKEYLRIILTSGQHLLALINDILDLSKIEANQMDLHWSETELEPICKTAITLVKEKANDKGVLLRLDRPEDCDRINADPLRLKQMLFNLLSNAIKFTETGSVGLRLRPDGQYIRFTVWDTGAGITPEQQASLFRAYSQLPQNEDNRSMGTGLGLALTQKLADLHGGWVEVSSTVGEGSEFTIVLPIAAASGIVQPTHQVPVEMRPTPTQPMPPVEPQTVKATIPARKKFRKASRNYHLLLVEDHQPNARLMITYLCKLGYEVTWARDSKTMWKSLEQSMPAMILMDINLPDIDGLTLTKQLREHDKYKDLPIIAQTAMAMTGDKETCLEAGVNDYITKPIDLTKLADTIRQYSDPGIDR</sequence>
<keyword evidence="11" id="KW-0902">Two-component regulatory system</keyword>
<dbReference type="GO" id="GO:0045121">
    <property type="term" value="C:membrane raft"/>
    <property type="evidence" value="ECO:0007669"/>
    <property type="project" value="UniProtKB-SubCell"/>
</dbReference>
<dbReference type="InterPro" id="IPR004358">
    <property type="entry name" value="Sig_transdc_His_kin-like_C"/>
</dbReference>
<evidence type="ECO:0000256" key="1">
    <source>
        <dbReference type="ARBA" id="ARBA00000085"/>
    </source>
</evidence>
<dbReference type="Proteomes" id="UP000625316">
    <property type="component" value="Unassembled WGS sequence"/>
</dbReference>
<dbReference type="AlphaFoldDB" id="A0A928Z342"/>
<dbReference type="InterPro" id="IPR001789">
    <property type="entry name" value="Sig_transdc_resp-reg_receiver"/>
</dbReference>
<evidence type="ECO:0000256" key="13">
    <source>
        <dbReference type="PROSITE-ProRule" id="PRU00169"/>
    </source>
</evidence>
<evidence type="ECO:0000256" key="2">
    <source>
        <dbReference type="ARBA" id="ARBA00004236"/>
    </source>
</evidence>
<proteinExistence type="predicted"/>
<keyword evidence="5" id="KW-1003">Cell membrane</keyword>
<evidence type="ECO:0000256" key="4">
    <source>
        <dbReference type="ARBA" id="ARBA00012438"/>
    </source>
</evidence>
<accession>A0A928Z342</accession>
<dbReference type="InterPro" id="IPR036890">
    <property type="entry name" value="HATPase_C_sf"/>
</dbReference>
<dbReference type="RefSeq" id="WP_264323778.1">
    <property type="nucleotide sequence ID" value="NZ_JADEXQ010000009.1"/>
</dbReference>
<protein>
    <recommendedName>
        <fullName evidence="4">histidine kinase</fullName>
        <ecNumber evidence="4">2.7.13.3</ecNumber>
    </recommendedName>
</protein>
<evidence type="ECO:0000256" key="9">
    <source>
        <dbReference type="ARBA" id="ARBA00022777"/>
    </source>
</evidence>
<dbReference type="FunFam" id="3.30.565.10:FF:000023">
    <property type="entry name" value="PAS domain-containing sensor histidine kinase"/>
    <property type="match status" value="1"/>
</dbReference>
<dbReference type="SUPFAM" id="SSF47384">
    <property type="entry name" value="Homodimeric domain of signal transducing histidine kinase"/>
    <property type="match status" value="1"/>
</dbReference>
<comment type="caution">
    <text evidence="16">The sequence shown here is derived from an EMBL/GenBank/DDBJ whole genome shotgun (WGS) entry which is preliminary data.</text>
</comment>
<evidence type="ECO:0000259" key="14">
    <source>
        <dbReference type="PROSITE" id="PS50109"/>
    </source>
</evidence>
<dbReference type="SMART" id="SM00388">
    <property type="entry name" value="HisKA"/>
    <property type="match status" value="1"/>
</dbReference>
<keyword evidence="8" id="KW-0547">Nucleotide-binding</keyword>
<evidence type="ECO:0000256" key="6">
    <source>
        <dbReference type="ARBA" id="ARBA00022553"/>
    </source>
</evidence>
<keyword evidence="9" id="KW-0418">Kinase</keyword>
<dbReference type="Pfam" id="PF00512">
    <property type="entry name" value="HisKA"/>
    <property type="match status" value="1"/>
</dbReference>
<reference evidence="16" key="1">
    <citation type="submission" date="2020-10" db="EMBL/GenBank/DDBJ databases">
        <authorList>
            <person name="Castelo-Branco R."/>
            <person name="Eusebio N."/>
            <person name="Adriana R."/>
            <person name="Vieira A."/>
            <person name="Brugerolle De Fraissinette N."/>
            <person name="Rezende De Castro R."/>
            <person name="Schneider M.P."/>
            <person name="Vasconcelos V."/>
            <person name="Leao P.N."/>
        </authorList>
    </citation>
    <scope>NUCLEOTIDE SEQUENCE</scope>
    <source>
        <strain evidence="16">LEGE 11480</strain>
    </source>
</reference>
<dbReference type="SMART" id="SM00448">
    <property type="entry name" value="REC"/>
    <property type="match status" value="1"/>
</dbReference>
<dbReference type="GO" id="GO:0005886">
    <property type="term" value="C:plasma membrane"/>
    <property type="evidence" value="ECO:0007669"/>
    <property type="project" value="UniProtKB-SubCell"/>
</dbReference>
<evidence type="ECO:0000256" key="10">
    <source>
        <dbReference type="ARBA" id="ARBA00022840"/>
    </source>
</evidence>